<evidence type="ECO:0000259" key="3">
    <source>
        <dbReference type="Pfam" id="PF13406"/>
    </source>
</evidence>
<dbReference type="EMBL" id="QUMO01000003">
    <property type="protein sequence ID" value="REF86049.1"/>
    <property type="molecule type" value="Genomic_DNA"/>
</dbReference>
<keyword evidence="1" id="KW-0732">Signal</keyword>
<dbReference type="Gene3D" id="1.10.8.350">
    <property type="entry name" value="Bacterial muramidase"/>
    <property type="match status" value="1"/>
</dbReference>
<reference evidence="4 5" key="1">
    <citation type="submission" date="2018-08" db="EMBL/GenBank/DDBJ databases">
        <title>Genomic Encyclopedia of Type Strains, Phase IV (KMG-IV): sequencing the most valuable type-strain genomes for metagenomic binning, comparative biology and taxonomic classification.</title>
        <authorList>
            <person name="Goeker M."/>
        </authorList>
    </citation>
    <scope>NUCLEOTIDE SEQUENCE [LARGE SCALE GENOMIC DNA]</scope>
    <source>
        <strain evidence="4 5">BW863</strain>
    </source>
</reference>
<evidence type="ECO:0000256" key="1">
    <source>
        <dbReference type="SAM" id="SignalP"/>
    </source>
</evidence>
<name>A0A3D9Z4H8_9HYPH</name>
<feature type="domain" description="Transglycosylase SLT" evidence="3">
    <location>
        <begin position="45"/>
        <end position="330"/>
    </location>
</feature>
<dbReference type="Proteomes" id="UP000256900">
    <property type="component" value="Unassembled WGS sequence"/>
</dbReference>
<organism evidence="4 5">
    <name type="scientific">Methylovirgula ligni</name>
    <dbReference type="NCBI Taxonomy" id="569860"/>
    <lineage>
        <taxon>Bacteria</taxon>
        <taxon>Pseudomonadati</taxon>
        <taxon>Pseudomonadota</taxon>
        <taxon>Alphaproteobacteria</taxon>
        <taxon>Hyphomicrobiales</taxon>
        <taxon>Beijerinckiaceae</taxon>
        <taxon>Methylovirgula</taxon>
    </lineage>
</organism>
<dbReference type="Gene3D" id="1.10.530.10">
    <property type="match status" value="1"/>
</dbReference>
<sequence length="412" mass="44426">MISATSDCSAGRFRGRGGILMALVVLAALMPAAAPMPAGAAESAFHAFLESLWPRAAARGVSRATFTQTIADITEDPSVPVAVGKQPEFERLLSAYFKEAVSPTRIARGRALAGTYRSELETVVRRYGVPSGILLAAWGMESDFGRDRGNKDVVRSLATLAFHPRDTDIFVNEFVSALVILEQGRLPRGRLIGSWAGAMGDPQFMPSAYLKYAVSYRETGAPDIWNNPADTLASIGHFLRASGWNPALPWGVEVVLPENFAFKTLHADFRDFAAAGVKAANGRALPQGRATLFLPAGASGPAFLLSDNYWVLKAYNNSDSYALSLACLGDRIEGRSGLHRAWPKNQTLFSRSEKLEIQKLLAKLNLYRGTFDGKFGQASRDAIHAFQIEAGDAPADGAARADLLTRLHAAAR</sequence>
<comment type="caution">
    <text evidence="4">The sequence shown here is derived from an EMBL/GenBank/DDBJ whole genome shotgun (WGS) entry which is preliminary data.</text>
</comment>
<dbReference type="Pfam" id="PF01471">
    <property type="entry name" value="PG_binding_1"/>
    <property type="match status" value="1"/>
</dbReference>
<dbReference type="NCBIfam" id="TIGR02283">
    <property type="entry name" value="MltB_2"/>
    <property type="match status" value="1"/>
</dbReference>
<dbReference type="CDD" id="cd13399">
    <property type="entry name" value="Slt35-like"/>
    <property type="match status" value="1"/>
</dbReference>
<dbReference type="PANTHER" id="PTHR30163:SF8">
    <property type="entry name" value="LYTIC MUREIN TRANSGLYCOSYLASE"/>
    <property type="match status" value="1"/>
</dbReference>
<dbReference type="Gene3D" id="1.10.101.10">
    <property type="entry name" value="PGBD-like superfamily/PGBD"/>
    <property type="match status" value="1"/>
</dbReference>
<dbReference type="SUPFAM" id="SSF53955">
    <property type="entry name" value="Lysozyme-like"/>
    <property type="match status" value="1"/>
</dbReference>
<protein>
    <submittedName>
        <fullName evidence="4">Lytic murein transglycosylase</fullName>
    </submittedName>
</protein>
<dbReference type="PANTHER" id="PTHR30163">
    <property type="entry name" value="MEMBRANE-BOUND LYTIC MUREIN TRANSGLYCOSYLASE B"/>
    <property type="match status" value="1"/>
</dbReference>
<dbReference type="AlphaFoldDB" id="A0A3D9Z4H8"/>
<dbReference type="InterPro" id="IPR036365">
    <property type="entry name" value="PGBD-like_sf"/>
</dbReference>
<evidence type="ECO:0000259" key="2">
    <source>
        <dbReference type="Pfam" id="PF01471"/>
    </source>
</evidence>
<keyword evidence="5" id="KW-1185">Reference proteome</keyword>
<feature type="chain" id="PRO_5017595429" evidence="1">
    <location>
        <begin position="41"/>
        <end position="412"/>
    </location>
</feature>
<feature type="domain" description="Peptidoglycan binding-like" evidence="2">
    <location>
        <begin position="355"/>
        <end position="398"/>
    </location>
</feature>
<proteinExistence type="predicted"/>
<dbReference type="InterPro" id="IPR011970">
    <property type="entry name" value="MltB_2"/>
</dbReference>
<dbReference type="InterPro" id="IPR023346">
    <property type="entry name" value="Lysozyme-like_dom_sf"/>
</dbReference>
<feature type="signal peptide" evidence="1">
    <location>
        <begin position="1"/>
        <end position="40"/>
    </location>
</feature>
<dbReference type="SUPFAM" id="SSF47090">
    <property type="entry name" value="PGBD-like"/>
    <property type="match status" value="1"/>
</dbReference>
<dbReference type="GO" id="GO:0009253">
    <property type="term" value="P:peptidoglycan catabolic process"/>
    <property type="evidence" value="ECO:0007669"/>
    <property type="project" value="TreeGrafter"/>
</dbReference>
<gene>
    <name evidence="4" type="ORF">DES32_2092</name>
</gene>
<evidence type="ECO:0000313" key="5">
    <source>
        <dbReference type="Proteomes" id="UP000256900"/>
    </source>
</evidence>
<accession>A0A3D9Z4H8</accession>
<dbReference type="InterPro" id="IPR036366">
    <property type="entry name" value="PGBDSf"/>
</dbReference>
<dbReference type="InterPro" id="IPR031304">
    <property type="entry name" value="SLT_2"/>
</dbReference>
<evidence type="ECO:0000313" key="4">
    <source>
        <dbReference type="EMBL" id="REF86049.1"/>
    </source>
</evidence>
<dbReference type="GO" id="GO:0008933">
    <property type="term" value="F:peptidoglycan lytic transglycosylase activity"/>
    <property type="evidence" value="ECO:0007669"/>
    <property type="project" value="TreeGrafter"/>
</dbReference>
<dbReference type="InterPro" id="IPR043426">
    <property type="entry name" value="MltB-like"/>
</dbReference>
<dbReference type="InterPro" id="IPR002477">
    <property type="entry name" value="Peptidoglycan-bd-like"/>
</dbReference>
<dbReference type="Pfam" id="PF13406">
    <property type="entry name" value="SLT_2"/>
    <property type="match status" value="1"/>
</dbReference>